<evidence type="ECO:0000313" key="2">
    <source>
        <dbReference type="EMBL" id="RHJ87353.1"/>
    </source>
</evidence>
<name>A0A415E196_9FIRM</name>
<feature type="transmembrane region" description="Helical" evidence="1">
    <location>
        <begin position="106"/>
        <end position="131"/>
    </location>
</feature>
<feature type="transmembrane region" description="Helical" evidence="1">
    <location>
        <begin position="379"/>
        <end position="401"/>
    </location>
</feature>
<dbReference type="Proteomes" id="UP000284841">
    <property type="component" value="Unassembled WGS sequence"/>
</dbReference>
<keyword evidence="3" id="KW-1185">Reference proteome</keyword>
<dbReference type="STRING" id="1776384.GCA_900086585_00825"/>
<keyword evidence="1" id="KW-0812">Transmembrane</keyword>
<keyword evidence="1" id="KW-1133">Transmembrane helix</keyword>
<comment type="caution">
    <text evidence="2">The sequence shown here is derived from an EMBL/GenBank/DDBJ whole genome shotgun (WGS) entry which is preliminary data.</text>
</comment>
<feature type="transmembrane region" description="Helical" evidence="1">
    <location>
        <begin position="160"/>
        <end position="185"/>
    </location>
</feature>
<feature type="transmembrane region" description="Helical" evidence="1">
    <location>
        <begin position="20"/>
        <end position="38"/>
    </location>
</feature>
<protein>
    <submittedName>
        <fullName evidence="2">Uncharacterized protein</fullName>
    </submittedName>
</protein>
<dbReference type="RefSeq" id="WP_118335839.1">
    <property type="nucleotide sequence ID" value="NZ_AP025567.1"/>
</dbReference>
<sequence length="472" mass="53596">MNKYLSLIFLYNRASHRKILLLVGAIPLSFLVIFLLRIGNPYDTSSYMLMERAFGGVWAVLLFITINVMGLMTVVNSLNGKKSLKATHATIGYTMRRLGLSPISSFLIIFFYYLAIILIFWGVAIASLYGIGKIGLTMAGATGIDTKLALGLLRTEIGHVLIPIAHPTIIIFNIVAALALAGECARSCYFGWHNGRQSAGVALVIVPMFLIWTYLSENSYILMAILLLIFYAAFSFGDVISREKRPKGDPFMVNKYIGIMDLDSTEFDDSIRLEVNSAAETYDPSLLKRYGRGTEHGMRNGLKKLNPVWLRRRFMPLGSNLERANFFFGVCIFIGIAEHLLFFGRYLMQLDLIKNSIKGVTIDSGVRMPYFWDMQEHTYYGYIIAILLVVLLQAYWNYEYYNKETKSVYVMKRLPNRKEYPRTIWVSPVIQAFFIAMIMTLHTAIDLVVYVLGTPEVALHPDYLSHILPFCN</sequence>
<organism evidence="2 3">
    <name type="scientific">Emergencia timonensis</name>
    <dbReference type="NCBI Taxonomy" id="1776384"/>
    <lineage>
        <taxon>Bacteria</taxon>
        <taxon>Bacillati</taxon>
        <taxon>Bacillota</taxon>
        <taxon>Clostridia</taxon>
        <taxon>Peptostreptococcales</taxon>
        <taxon>Anaerovoracaceae</taxon>
        <taxon>Emergencia</taxon>
    </lineage>
</organism>
<proteinExistence type="predicted"/>
<evidence type="ECO:0000313" key="3">
    <source>
        <dbReference type="Proteomes" id="UP000284841"/>
    </source>
</evidence>
<feature type="transmembrane region" description="Helical" evidence="1">
    <location>
        <begin position="324"/>
        <end position="348"/>
    </location>
</feature>
<accession>A0A415E196</accession>
<gene>
    <name evidence="2" type="ORF">DW099_11680</name>
</gene>
<dbReference type="AlphaFoldDB" id="A0A415E196"/>
<keyword evidence="1" id="KW-0472">Membrane</keyword>
<dbReference type="EMBL" id="QRMS01000003">
    <property type="protein sequence ID" value="RHJ87353.1"/>
    <property type="molecule type" value="Genomic_DNA"/>
</dbReference>
<feature type="transmembrane region" description="Helical" evidence="1">
    <location>
        <begin position="221"/>
        <end position="240"/>
    </location>
</feature>
<reference evidence="2 3" key="1">
    <citation type="submission" date="2018-08" db="EMBL/GenBank/DDBJ databases">
        <title>A genome reference for cultivated species of the human gut microbiota.</title>
        <authorList>
            <person name="Zou Y."/>
            <person name="Xue W."/>
            <person name="Luo G."/>
        </authorList>
    </citation>
    <scope>NUCLEOTIDE SEQUENCE [LARGE SCALE GENOMIC DNA]</scope>
    <source>
        <strain evidence="2 3">AM07-24</strain>
    </source>
</reference>
<evidence type="ECO:0000256" key="1">
    <source>
        <dbReference type="SAM" id="Phobius"/>
    </source>
</evidence>
<dbReference type="OrthoDB" id="2086042at2"/>
<feature type="transmembrane region" description="Helical" evidence="1">
    <location>
        <begin position="197"/>
        <end position="215"/>
    </location>
</feature>
<feature type="transmembrane region" description="Helical" evidence="1">
    <location>
        <begin position="422"/>
        <end position="445"/>
    </location>
</feature>
<feature type="transmembrane region" description="Helical" evidence="1">
    <location>
        <begin position="58"/>
        <end position="78"/>
    </location>
</feature>